<evidence type="ECO:0000313" key="2">
    <source>
        <dbReference type="Proteomes" id="UP001056120"/>
    </source>
</evidence>
<keyword evidence="2" id="KW-1185">Reference proteome</keyword>
<dbReference type="Proteomes" id="UP001056120">
    <property type="component" value="Linkage Group LG01"/>
</dbReference>
<organism evidence="1 2">
    <name type="scientific">Smallanthus sonchifolius</name>
    <dbReference type="NCBI Taxonomy" id="185202"/>
    <lineage>
        <taxon>Eukaryota</taxon>
        <taxon>Viridiplantae</taxon>
        <taxon>Streptophyta</taxon>
        <taxon>Embryophyta</taxon>
        <taxon>Tracheophyta</taxon>
        <taxon>Spermatophyta</taxon>
        <taxon>Magnoliopsida</taxon>
        <taxon>eudicotyledons</taxon>
        <taxon>Gunneridae</taxon>
        <taxon>Pentapetalae</taxon>
        <taxon>asterids</taxon>
        <taxon>campanulids</taxon>
        <taxon>Asterales</taxon>
        <taxon>Asteraceae</taxon>
        <taxon>Asteroideae</taxon>
        <taxon>Heliantheae alliance</taxon>
        <taxon>Millerieae</taxon>
        <taxon>Smallanthus</taxon>
    </lineage>
</organism>
<accession>A0ACB9K230</accession>
<name>A0ACB9K230_9ASTR</name>
<comment type="caution">
    <text evidence="1">The sequence shown here is derived from an EMBL/GenBank/DDBJ whole genome shotgun (WGS) entry which is preliminary data.</text>
</comment>
<proteinExistence type="predicted"/>
<evidence type="ECO:0000313" key="1">
    <source>
        <dbReference type="EMBL" id="KAI3826381.1"/>
    </source>
</evidence>
<gene>
    <name evidence="1" type="ORF">L1987_00429</name>
</gene>
<protein>
    <submittedName>
        <fullName evidence="1">Uncharacterized protein</fullName>
    </submittedName>
</protein>
<reference evidence="2" key="1">
    <citation type="journal article" date="2022" name="Mol. Ecol. Resour.">
        <title>The genomes of chicory, endive, great burdock and yacon provide insights into Asteraceae palaeo-polyploidization history and plant inulin production.</title>
        <authorList>
            <person name="Fan W."/>
            <person name="Wang S."/>
            <person name="Wang H."/>
            <person name="Wang A."/>
            <person name="Jiang F."/>
            <person name="Liu H."/>
            <person name="Zhao H."/>
            <person name="Xu D."/>
            <person name="Zhang Y."/>
        </authorList>
    </citation>
    <scope>NUCLEOTIDE SEQUENCE [LARGE SCALE GENOMIC DNA]</scope>
    <source>
        <strain evidence="2">cv. Yunnan</strain>
    </source>
</reference>
<dbReference type="EMBL" id="CM042018">
    <property type="protein sequence ID" value="KAI3826381.1"/>
    <property type="molecule type" value="Genomic_DNA"/>
</dbReference>
<reference evidence="1 2" key="2">
    <citation type="journal article" date="2022" name="Mol. Ecol. Resour.">
        <title>The genomes of chicory, endive, great burdock and yacon provide insights into Asteraceae paleo-polyploidization history and plant inulin production.</title>
        <authorList>
            <person name="Fan W."/>
            <person name="Wang S."/>
            <person name="Wang H."/>
            <person name="Wang A."/>
            <person name="Jiang F."/>
            <person name="Liu H."/>
            <person name="Zhao H."/>
            <person name="Xu D."/>
            <person name="Zhang Y."/>
        </authorList>
    </citation>
    <scope>NUCLEOTIDE SEQUENCE [LARGE SCALE GENOMIC DNA]</scope>
    <source>
        <strain evidence="2">cv. Yunnan</strain>
        <tissue evidence="1">Leaves</tissue>
    </source>
</reference>
<sequence>METLYLETIEVRRAVCIPLYFGLCLQNAELTQVSNSIEGGDPSQLLVVTDSSPISKIETSFIKAGDVCRGLSRGHRRCPGVDAVTVVRRSLLGDLPYVEIISIKCLGHGPFNVY</sequence>